<name>A0A5B0KT49_9PROT</name>
<accession>A0A5B0KT49</accession>
<dbReference type="Proteomes" id="UP000325333">
    <property type="component" value="Unassembled WGS sequence"/>
</dbReference>
<reference evidence="1 2" key="1">
    <citation type="submission" date="2019-07" db="EMBL/GenBank/DDBJ databases">
        <title>Genome sequencing of the stress-tolerant strain Azospirillum brasilense Az19.</title>
        <authorList>
            <person name="Maroniche G.A."/>
            <person name="Garcia J.E."/>
            <person name="Pagnussat L."/>
            <person name="Amenta M."/>
            <person name="Creus C.M."/>
        </authorList>
    </citation>
    <scope>NUCLEOTIDE SEQUENCE [LARGE SCALE GENOMIC DNA]</scope>
    <source>
        <strain evidence="1 2">Az19</strain>
    </source>
</reference>
<gene>
    <name evidence="1" type="ORF">FH063_004837</name>
</gene>
<protein>
    <submittedName>
        <fullName evidence="1">Uncharacterized protein</fullName>
    </submittedName>
</protein>
<organism evidence="1 2">
    <name type="scientific">Azospirillum argentinense</name>
    <dbReference type="NCBI Taxonomy" id="2970906"/>
    <lineage>
        <taxon>Bacteria</taxon>
        <taxon>Pseudomonadati</taxon>
        <taxon>Pseudomonadota</taxon>
        <taxon>Alphaproteobacteria</taxon>
        <taxon>Rhodospirillales</taxon>
        <taxon>Azospirillaceae</taxon>
        <taxon>Azospirillum</taxon>
    </lineage>
</organism>
<evidence type="ECO:0000313" key="1">
    <source>
        <dbReference type="EMBL" id="KAA1055862.1"/>
    </source>
</evidence>
<evidence type="ECO:0000313" key="2">
    <source>
        <dbReference type="Proteomes" id="UP000325333"/>
    </source>
</evidence>
<comment type="caution">
    <text evidence="1">The sequence shown here is derived from an EMBL/GenBank/DDBJ whole genome shotgun (WGS) entry which is preliminary data.</text>
</comment>
<sequence>MQGVRPQGHKVTAELPPTFFALADLAGGHHFFSRISCVWYDRPVPADALRLREDADWIAPIFRTAVAWDLDL</sequence>
<proteinExistence type="predicted"/>
<dbReference type="AlphaFoldDB" id="A0A5B0KT49"/>
<dbReference type="EMBL" id="VEWN01000005">
    <property type="protein sequence ID" value="KAA1055862.1"/>
    <property type="molecule type" value="Genomic_DNA"/>
</dbReference>